<evidence type="ECO:0000259" key="4">
    <source>
        <dbReference type="Pfam" id="PF25390"/>
    </source>
</evidence>
<gene>
    <name evidence="5" type="ORF">ZT1A5_G2371</name>
</gene>
<feature type="repeat" description="RCC1" evidence="3">
    <location>
        <begin position="271"/>
        <end position="308"/>
    </location>
</feature>
<accession>A0A1Y6L968</accession>
<dbReference type="PANTHER" id="PTHR45982:SF5">
    <property type="entry name" value="RCC DOMAIN-CONTAINING PROTEIN ATS1"/>
    <property type="match status" value="1"/>
</dbReference>
<dbReference type="AlphaFoldDB" id="A0A1Y6L968"/>
<evidence type="ECO:0000313" key="6">
    <source>
        <dbReference type="Proteomes" id="UP000215453"/>
    </source>
</evidence>
<dbReference type="PANTHER" id="PTHR45982">
    <property type="entry name" value="REGULATOR OF CHROMOSOME CONDENSATION"/>
    <property type="match status" value="1"/>
</dbReference>
<evidence type="ECO:0000313" key="5">
    <source>
        <dbReference type="EMBL" id="SMY20935.1"/>
    </source>
</evidence>
<evidence type="ECO:0000256" key="2">
    <source>
        <dbReference type="ARBA" id="ARBA00022737"/>
    </source>
</evidence>
<organism evidence="5 6">
    <name type="scientific">Zymoseptoria tritici ST99CH_1A5</name>
    <dbReference type="NCBI Taxonomy" id="1276529"/>
    <lineage>
        <taxon>Eukaryota</taxon>
        <taxon>Fungi</taxon>
        <taxon>Dikarya</taxon>
        <taxon>Ascomycota</taxon>
        <taxon>Pezizomycotina</taxon>
        <taxon>Dothideomycetes</taxon>
        <taxon>Dothideomycetidae</taxon>
        <taxon>Mycosphaerellales</taxon>
        <taxon>Mycosphaerellaceae</taxon>
        <taxon>Zymoseptoria</taxon>
    </lineage>
</organism>
<protein>
    <recommendedName>
        <fullName evidence="4">RCC1-like domain-containing protein</fullName>
    </recommendedName>
</protein>
<keyword evidence="1" id="KW-0344">Guanine-nucleotide releasing factor</keyword>
<proteinExistence type="predicted"/>
<name>A0A1Y6L968_ZYMTR</name>
<feature type="repeat" description="RCC1" evidence="3">
    <location>
        <begin position="12"/>
        <end position="66"/>
    </location>
</feature>
<dbReference type="EMBL" id="LT882677">
    <property type="protein sequence ID" value="SMY20935.1"/>
    <property type="molecule type" value="Genomic_DNA"/>
</dbReference>
<feature type="repeat" description="RCC1" evidence="3">
    <location>
        <begin position="176"/>
        <end position="225"/>
    </location>
</feature>
<dbReference type="Gene3D" id="2.130.10.30">
    <property type="entry name" value="Regulator of chromosome condensation 1/beta-lactamase-inhibitor protein II"/>
    <property type="match status" value="2"/>
</dbReference>
<keyword evidence="2" id="KW-0677">Repeat</keyword>
<evidence type="ECO:0000256" key="3">
    <source>
        <dbReference type="PROSITE-ProRule" id="PRU00235"/>
    </source>
</evidence>
<dbReference type="InterPro" id="IPR058923">
    <property type="entry name" value="RCC1-like_dom"/>
</dbReference>
<reference evidence="5 6" key="1">
    <citation type="submission" date="2016-10" db="EMBL/GenBank/DDBJ databases">
        <authorList>
            <person name="Varghese N."/>
        </authorList>
    </citation>
    <scope>NUCLEOTIDE SEQUENCE [LARGE SCALE GENOMIC DNA]</scope>
</reference>
<dbReference type="SUPFAM" id="SSF50985">
    <property type="entry name" value="RCC1/BLIP-II"/>
    <property type="match status" value="1"/>
</dbReference>
<sequence length="366" mass="38101">MSTVQQHVRPRGRLYAFGSNGSGQLGIGHMEDVSRPAEVLRNDGNSITGALYVACGGNHTIVCLNHDELASTGENEDGRCITTSEKATDRLNPSMRAIFNTGAAGLLAATWSATFVVTSTGAVMVSGTGNSGELGLGHGRFSALQAETIPSFPPPGRSVVRLSACMAHVVAVLSNGEVWGWGKGRKGQLGRPSENVWTPRKLDDLGFFAIDAVCGKDFTCIFGSPSTGEIAVLGPSGNDRFGVRANAAAAVPGWKEVAASWGSIFVLLQTGEVVAWGRDDHGQLPPPNLPPLQAIAAGSEHCLGLTEAGQVLAWGWGEHGNCGKPTGPNGDVKGRWNEIELPRRAVALFSGCATSFVVVDEGDGTG</sequence>
<dbReference type="PRINTS" id="PR00633">
    <property type="entry name" value="RCCNDNSATION"/>
</dbReference>
<dbReference type="Proteomes" id="UP000215453">
    <property type="component" value="Chromosome 2"/>
</dbReference>
<dbReference type="InterPro" id="IPR009091">
    <property type="entry name" value="RCC1/BLIP-II"/>
</dbReference>
<evidence type="ECO:0000256" key="1">
    <source>
        <dbReference type="ARBA" id="ARBA00022658"/>
    </source>
</evidence>
<dbReference type="Pfam" id="PF25390">
    <property type="entry name" value="WD40_RLD"/>
    <property type="match status" value="1"/>
</dbReference>
<dbReference type="InterPro" id="IPR000408">
    <property type="entry name" value="Reg_chr_condens"/>
</dbReference>
<dbReference type="PROSITE" id="PS50012">
    <property type="entry name" value="RCC1_3"/>
    <property type="match status" value="3"/>
</dbReference>
<feature type="domain" description="RCC1-like" evidence="4">
    <location>
        <begin position="14"/>
        <end position="353"/>
    </location>
</feature>
<dbReference type="InterPro" id="IPR051553">
    <property type="entry name" value="Ran_GTPase-activating"/>
</dbReference>